<reference evidence="2 3" key="1">
    <citation type="submission" date="2023-03" db="EMBL/GenBank/DDBJ databases">
        <title>Complete genome sequence of Tepidibacter sp. SWIR-1, isolated from a deep-sea hydrothermal vent.</title>
        <authorList>
            <person name="Li X."/>
        </authorList>
    </citation>
    <scope>NUCLEOTIDE SEQUENCE [LARGE SCALE GENOMIC DNA]</scope>
    <source>
        <strain evidence="2 3">SWIR-1</strain>
    </source>
</reference>
<dbReference type="InterPro" id="IPR002934">
    <property type="entry name" value="Polymerase_NTP_transf_dom"/>
</dbReference>
<dbReference type="Gene3D" id="1.20.120.330">
    <property type="entry name" value="Nucleotidyltransferases domain 2"/>
    <property type="match status" value="1"/>
</dbReference>
<name>A0ABY8EG09_9FIRM</name>
<dbReference type="Proteomes" id="UP001222800">
    <property type="component" value="Chromosome"/>
</dbReference>
<sequence>MIPKNHKNFIDTSIDILKEDLRILGVAVGGSYITNEMDEYSDIDLVIAVDTAHYNDVMNERIKIVEKLGILLSAFTGEHVGEPRLLICLYGPELLHVDFKFVALDDIAKRVEEPIILWQRNNCISEVLKSEEAKFPIPSLQWIEDRFWVWVHYGSTKIARGEIFETIEFISSLRQMVIGPLLLMKNGKLPRGVRKIEIDAPESIDLLKETIPTYSIESCIKSLKLIIQMYLELREHFLTEDFIKRTEAEKSSLNYLNTIKNINE</sequence>
<accession>A0ABY8EG09</accession>
<evidence type="ECO:0000313" key="3">
    <source>
        <dbReference type="Proteomes" id="UP001222800"/>
    </source>
</evidence>
<organism evidence="2 3">
    <name type="scientific">Tepidibacter hydrothermalis</name>
    <dbReference type="NCBI Taxonomy" id="3036126"/>
    <lineage>
        <taxon>Bacteria</taxon>
        <taxon>Bacillati</taxon>
        <taxon>Bacillota</taxon>
        <taxon>Clostridia</taxon>
        <taxon>Peptostreptococcales</taxon>
        <taxon>Peptostreptococcaceae</taxon>
        <taxon>Tepidibacter</taxon>
    </lineage>
</organism>
<dbReference type="EMBL" id="CP120733">
    <property type="protein sequence ID" value="WFD11885.1"/>
    <property type="molecule type" value="Genomic_DNA"/>
</dbReference>
<dbReference type="Pfam" id="PF01909">
    <property type="entry name" value="NTP_transf_2"/>
    <property type="match status" value="1"/>
</dbReference>
<dbReference type="SUPFAM" id="SSF81301">
    <property type="entry name" value="Nucleotidyltransferase"/>
    <property type="match status" value="1"/>
</dbReference>
<dbReference type="RefSeq" id="WP_277734097.1">
    <property type="nucleotide sequence ID" value="NZ_CP120733.1"/>
</dbReference>
<dbReference type="Gene3D" id="3.30.460.10">
    <property type="entry name" value="Beta Polymerase, domain 2"/>
    <property type="match status" value="1"/>
</dbReference>
<protein>
    <submittedName>
        <fullName evidence="2">Nucleotidyltransferase domain-containing protein</fullName>
    </submittedName>
</protein>
<feature type="domain" description="Polymerase nucleotidyl transferase" evidence="1">
    <location>
        <begin position="13"/>
        <end position="55"/>
    </location>
</feature>
<keyword evidence="3" id="KW-1185">Reference proteome</keyword>
<evidence type="ECO:0000313" key="2">
    <source>
        <dbReference type="EMBL" id="WFD11885.1"/>
    </source>
</evidence>
<proteinExistence type="predicted"/>
<evidence type="ECO:0000259" key="1">
    <source>
        <dbReference type="Pfam" id="PF01909"/>
    </source>
</evidence>
<dbReference type="InterPro" id="IPR043519">
    <property type="entry name" value="NT_sf"/>
</dbReference>
<gene>
    <name evidence="2" type="ORF">P4S50_07360</name>
</gene>